<dbReference type="CDD" id="cd11615">
    <property type="entry name" value="SAF_NeuB_like"/>
    <property type="match status" value="1"/>
</dbReference>
<gene>
    <name evidence="2" type="primary">neuB</name>
    <name evidence="2" type="ORF">ACFSKV_18310</name>
</gene>
<dbReference type="Pfam" id="PF03102">
    <property type="entry name" value="NeuB"/>
    <property type="match status" value="1"/>
</dbReference>
<dbReference type="SMART" id="SM00858">
    <property type="entry name" value="SAF"/>
    <property type="match status" value="1"/>
</dbReference>
<dbReference type="SUPFAM" id="SSF51569">
    <property type="entry name" value="Aldolase"/>
    <property type="match status" value="1"/>
</dbReference>
<dbReference type="Proteomes" id="UP001597414">
    <property type="component" value="Unassembled WGS sequence"/>
</dbReference>
<dbReference type="NCBIfam" id="TIGR03569">
    <property type="entry name" value="NeuB_NnaB"/>
    <property type="match status" value="1"/>
</dbReference>
<keyword evidence="3" id="KW-1185">Reference proteome</keyword>
<evidence type="ECO:0000313" key="2">
    <source>
        <dbReference type="EMBL" id="MFD2203540.1"/>
    </source>
</evidence>
<dbReference type="PANTHER" id="PTHR42966">
    <property type="entry name" value="N-ACETYLNEURAMINATE SYNTHASE"/>
    <property type="match status" value="1"/>
</dbReference>
<dbReference type="InterPro" id="IPR051690">
    <property type="entry name" value="PseI-like"/>
</dbReference>
<dbReference type="PROSITE" id="PS50844">
    <property type="entry name" value="AFP_LIKE"/>
    <property type="match status" value="1"/>
</dbReference>
<dbReference type="InterPro" id="IPR006190">
    <property type="entry name" value="SAF_AFP_Neu5Ac"/>
</dbReference>
<accession>A0ABW5BG43</accession>
<dbReference type="InterPro" id="IPR013785">
    <property type="entry name" value="Aldolase_TIM"/>
</dbReference>
<protein>
    <submittedName>
        <fullName evidence="2">N-acetylneuraminate synthase</fullName>
        <ecNumber evidence="2">2.5.1.56</ecNumber>
    </submittedName>
</protein>
<dbReference type="EC" id="2.5.1.56" evidence="2"/>
<dbReference type="PANTHER" id="PTHR42966:SF1">
    <property type="entry name" value="SIALIC ACID SYNTHASE"/>
    <property type="match status" value="1"/>
</dbReference>
<dbReference type="InterPro" id="IPR020007">
    <property type="entry name" value="NeuB/NeuA"/>
</dbReference>
<dbReference type="EMBL" id="JBHUIV010000025">
    <property type="protein sequence ID" value="MFD2203540.1"/>
    <property type="molecule type" value="Genomic_DNA"/>
</dbReference>
<dbReference type="InterPro" id="IPR057736">
    <property type="entry name" value="SAF_PseI/NeuA/NeuB"/>
</dbReference>
<evidence type="ECO:0000259" key="1">
    <source>
        <dbReference type="PROSITE" id="PS50844"/>
    </source>
</evidence>
<dbReference type="InterPro" id="IPR013132">
    <property type="entry name" value="PseI/NeuA/B-like_N"/>
</dbReference>
<reference evidence="3" key="1">
    <citation type="journal article" date="2019" name="Int. J. Syst. Evol. Microbiol.">
        <title>The Global Catalogue of Microorganisms (GCM) 10K type strain sequencing project: providing services to taxonomists for standard genome sequencing and annotation.</title>
        <authorList>
            <consortium name="The Broad Institute Genomics Platform"/>
            <consortium name="The Broad Institute Genome Sequencing Center for Infectious Disease"/>
            <person name="Wu L."/>
            <person name="Ma J."/>
        </authorList>
    </citation>
    <scope>NUCLEOTIDE SEQUENCE [LARGE SCALE GENOMIC DNA]</scope>
    <source>
        <strain evidence="3">KCTC 19812</strain>
    </source>
</reference>
<dbReference type="InterPro" id="IPR036732">
    <property type="entry name" value="AFP_Neu5c_C_sf"/>
</dbReference>
<keyword evidence="2" id="KW-0808">Transferase</keyword>
<proteinExistence type="predicted"/>
<dbReference type="Pfam" id="PF08666">
    <property type="entry name" value="SAF"/>
    <property type="match status" value="1"/>
</dbReference>
<dbReference type="RefSeq" id="WP_380806123.1">
    <property type="nucleotide sequence ID" value="NZ_JBHUIV010000025.1"/>
</dbReference>
<dbReference type="SUPFAM" id="SSF51269">
    <property type="entry name" value="AFP III-like domain"/>
    <property type="match status" value="1"/>
</dbReference>
<dbReference type="GO" id="GO:0050462">
    <property type="term" value="F:N-acetylneuraminate synthase activity"/>
    <property type="evidence" value="ECO:0007669"/>
    <property type="project" value="UniProtKB-EC"/>
</dbReference>
<sequence>MSTKHVIVIAEAGVNHNGDINKALELIDVAAEAGADYVKFQTFKAEKIVNPTAQKAAYQKNNMKDDEDTQFGMLKKLEMGEDWYPVLIERCQSKGINFLSTGFDTDSIDFLNKLEIPFYKIPSGEITNKPFLQHIARKGKDVILSTGMATLEEVRAALEVIFHEGIEKDRITVLHCNTEYPTPMEDVNLLAMNQMAKEIGVKVGYSDHTLGIEVPIAAVALGASVIEKHFTLDRNLPGPDHAASLEPYELKAMVQAVRNIEKAISGSGIKEPSPSEQKNKVVARKSLYLRRDMKKGQTLGQDDLIALRPGDGISPMEIDDILGKKLLYDLPEGTKLLNEHLK</sequence>
<dbReference type="Gene3D" id="3.20.20.70">
    <property type="entry name" value="Aldolase class I"/>
    <property type="match status" value="1"/>
</dbReference>
<comment type="caution">
    <text evidence="2">The sequence shown here is derived from an EMBL/GenBank/DDBJ whole genome shotgun (WGS) entry which is preliminary data.</text>
</comment>
<name>A0ABW5BG43_9BACT</name>
<dbReference type="Gene3D" id="3.90.1210.10">
    <property type="entry name" value="Antifreeze-like/N-acetylneuraminic acid synthase C-terminal domain"/>
    <property type="match status" value="1"/>
</dbReference>
<feature type="domain" description="AFP-like" evidence="1">
    <location>
        <begin position="286"/>
        <end position="342"/>
    </location>
</feature>
<evidence type="ECO:0000313" key="3">
    <source>
        <dbReference type="Proteomes" id="UP001597414"/>
    </source>
</evidence>
<organism evidence="2 3">
    <name type="scientific">Shivajiella indica</name>
    <dbReference type="NCBI Taxonomy" id="872115"/>
    <lineage>
        <taxon>Bacteria</taxon>
        <taxon>Pseudomonadati</taxon>
        <taxon>Bacteroidota</taxon>
        <taxon>Cytophagia</taxon>
        <taxon>Cytophagales</taxon>
        <taxon>Cyclobacteriaceae</taxon>
        <taxon>Shivajiella</taxon>
    </lineage>
</organism>
<dbReference type="InterPro" id="IPR013974">
    <property type="entry name" value="SAF"/>
</dbReference>